<protein>
    <submittedName>
        <fullName evidence="2">Non-reducing end alpha-L-arabinofuranosidase</fullName>
        <ecNumber evidence="2">3.2.1.55</ecNumber>
    </submittedName>
    <submittedName>
        <fullName evidence="3">Putative glycoside hydrolase superfamily</fullName>
    </submittedName>
</protein>
<evidence type="ECO:0000259" key="1">
    <source>
        <dbReference type="Pfam" id="PF22848"/>
    </source>
</evidence>
<accession>A0A251SXB0</accession>
<dbReference type="Pfam" id="PF22848">
    <property type="entry name" value="ASD1_dom"/>
    <property type="match status" value="1"/>
</dbReference>
<dbReference type="InterPro" id="IPR055235">
    <property type="entry name" value="ASD1_cat"/>
</dbReference>
<dbReference type="Proteomes" id="UP000215914">
    <property type="component" value="Chromosome 13"/>
</dbReference>
<dbReference type="Gene3D" id="3.20.20.80">
    <property type="entry name" value="Glycosidases"/>
    <property type="match status" value="1"/>
</dbReference>
<keyword evidence="4" id="KW-1185">Reference proteome</keyword>
<dbReference type="PANTHER" id="PTHR31776">
    <property type="entry name" value="ALPHA-L-ARABINOFURANOSIDASE 1"/>
    <property type="match status" value="1"/>
</dbReference>
<proteinExistence type="predicted"/>
<evidence type="ECO:0000313" key="3">
    <source>
        <dbReference type="EMBL" id="OTG03505.1"/>
    </source>
</evidence>
<sequence>MPMDTYKGHGFRNDLFKMVADLKPGFIRFPGGSFAEGKSLLNAYWWKDTVGPWEERPGHMNDVWAYWTDDGLGYFEFLQLAEDLNATPIWDALDGIEFARGDPNSTWGSLRADMGHQEPFNLKHVAIGNQDFGRLSICSL</sequence>
<evidence type="ECO:0000313" key="4">
    <source>
        <dbReference type="Proteomes" id="UP000215914"/>
    </source>
</evidence>
<name>A0A251SXB0_HELAN</name>
<dbReference type="OMA" id="GNEDCSH"/>
<dbReference type="SUPFAM" id="SSF51445">
    <property type="entry name" value="(Trans)glycosidases"/>
    <property type="match status" value="1"/>
</dbReference>
<dbReference type="InterPro" id="IPR051563">
    <property type="entry name" value="Glycosyl_Hydrolase_51"/>
</dbReference>
<dbReference type="STRING" id="4232.A0A251SXB0"/>
<dbReference type="Gramene" id="mRNA:HanXRQr2_Chr14g0639601">
    <property type="protein sequence ID" value="mRNA:HanXRQr2_Chr14g0639601"/>
    <property type="gene ID" value="HanXRQr2_Chr14g0639601"/>
</dbReference>
<dbReference type="AlphaFoldDB" id="A0A251SXB0"/>
<reference evidence="2 4" key="1">
    <citation type="journal article" date="2017" name="Nature">
        <title>The sunflower genome provides insights into oil metabolism, flowering and Asterid evolution.</title>
        <authorList>
            <person name="Badouin H."/>
            <person name="Gouzy J."/>
            <person name="Grassa C.J."/>
            <person name="Murat F."/>
            <person name="Staton S.E."/>
            <person name="Cottret L."/>
            <person name="Lelandais-Briere C."/>
            <person name="Owens G.L."/>
            <person name="Carrere S."/>
            <person name="Mayjonade B."/>
            <person name="Legrand L."/>
            <person name="Gill N."/>
            <person name="Kane N.C."/>
            <person name="Bowers J.E."/>
            <person name="Hubner S."/>
            <person name="Bellec A."/>
            <person name="Berard A."/>
            <person name="Berges H."/>
            <person name="Blanchet N."/>
            <person name="Boniface M.C."/>
            <person name="Brunel D."/>
            <person name="Catrice O."/>
            <person name="Chaidir N."/>
            <person name="Claudel C."/>
            <person name="Donnadieu C."/>
            <person name="Faraut T."/>
            <person name="Fievet G."/>
            <person name="Helmstetter N."/>
            <person name="King M."/>
            <person name="Knapp S.J."/>
            <person name="Lai Z."/>
            <person name="Le Paslier M.C."/>
            <person name="Lippi Y."/>
            <person name="Lorenzon L."/>
            <person name="Mandel J.R."/>
            <person name="Marage G."/>
            <person name="Marchand G."/>
            <person name="Marquand E."/>
            <person name="Bret-Mestries E."/>
            <person name="Morien E."/>
            <person name="Nambeesan S."/>
            <person name="Nguyen T."/>
            <person name="Pegot-Espagnet P."/>
            <person name="Pouilly N."/>
            <person name="Raftis F."/>
            <person name="Sallet E."/>
            <person name="Schiex T."/>
            <person name="Thomas J."/>
            <person name="Vandecasteele C."/>
            <person name="Vares D."/>
            <person name="Vear F."/>
            <person name="Vautrin S."/>
            <person name="Crespi M."/>
            <person name="Mangin B."/>
            <person name="Burke J.M."/>
            <person name="Salse J."/>
            <person name="Munos S."/>
            <person name="Vincourt P."/>
            <person name="Rieseberg L.H."/>
            <person name="Langlade N.B."/>
        </authorList>
    </citation>
    <scope>NUCLEOTIDE SEQUENCE [LARGE SCALE GENOMIC DNA]</scope>
    <source>
        <strain evidence="4">cv. SF193</strain>
        <tissue evidence="2">Leaves</tissue>
    </source>
</reference>
<keyword evidence="2" id="KW-0326">Glycosidase</keyword>
<dbReference type="EMBL" id="MNCJ02000329">
    <property type="protein sequence ID" value="KAF5768702.1"/>
    <property type="molecule type" value="Genomic_DNA"/>
</dbReference>
<evidence type="ECO:0000313" key="2">
    <source>
        <dbReference type="EMBL" id="KAF5768702.1"/>
    </source>
</evidence>
<dbReference type="InterPro" id="IPR017853">
    <property type="entry name" value="GH"/>
</dbReference>
<feature type="domain" description="Alpha-L-arabinofuranosidase 1 catalytic" evidence="1">
    <location>
        <begin position="19"/>
        <end position="92"/>
    </location>
</feature>
<dbReference type="GO" id="GO:0046556">
    <property type="term" value="F:alpha-L-arabinofuranosidase activity"/>
    <property type="evidence" value="ECO:0007669"/>
    <property type="project" value="UniProtKB-EC"/>
</dbReference>
<reference evidence="2" key="3">
    <citation type="submission" date="2020-06" db="EMBL/GenBank/DDBJ databases">
        <title>Helianthus annuus Genome sequencing and assembly Release 2.</title>
        <authorList>
            <person name="Gouzy J."/>
            <person name="Langlade N."/>
            <person name="Munos S."/>
        </authorList>
    </citation>
    <scope>NUCLEOTIDE SEQUENCE</scope>
    <source>
        <tissue evidence="2">Leaves</tissue>
    </source>
</reference>
<organism evidence="3 4">
    <name type="scientific">Helianthus annuus</name>
    <name type="common">Common sunflower</name>
    <dbReference type="NCBI Taxonomy" id="4232"/>
    <lineage>
        <taxon>Eukaryota</taxon>
        <taxon>Viridiplantae</taxon>
        <taxon>Streptophyta</taxon>
        <taxon>Embryophyta</taxon>
        <taxon>Tracheophyta</taxon>
        <taxon>Spermatophyta</taxon>
        <taxon>Magnoliopsida</taxon>
        <taxon>eudicotyledons</taxon>
        <taxon>Gunneridae</taxon>
        <taxon>Pentapetalae</taxon>
        <taxon>asterids</taxon>
        <taxon>campanulids</taxon>
        <taxon>Asterales</taxon>
        <taxon>Asteraceae</taxon>
        <taxon>Asteroideae</taxon>
        <taxon>Heliantheae alliance</taxon>
        <taxon>Heliantheae</taxon>
        <taxon>Helianthus</taxon>
    </lineage>
</organism>
<dbReference type="EMBL" id="CM007902">
    <property type="protein sequence ID" value="OTG03505.1"/>
    <property type="molecule type" value="Genomic_DNA"/>
</dbReference>
<gene>
    <name evidence="3" type="ORF">HannXRQ_Chr13g0424821</name>
    <name evidence="2" type="ORF">HanXRQr2_Chr14g0639601</name>
</gene>
<dbReference type="EC" id="3.2.1.55" evidence="2"/>
<dbReference type="PANTHER" id="PTHR31776:SF23">
    <property type="entry name" value="NON-REDUCING END ALPHA-L-ARABINOFURANOSIDASE"/>
    <property type="match status" value="1"/>
</dbReference>
<reference evidence="3" key="2">
    <citation type="submission" date="2017-02" db="EMBL/GenBank/DDBJ databases">
        <title>Sunflower complete genome.</title>
        <authorList>
            <person name="Langlade N."/>
            <person name="Munos S."/>
        </authorList>
    </citation>
    <scope>NUCLEOTIDE SEQUENCE [LARGE SCALE GENOMIC DNA]</scope>
    <source>
        <tissue evidence="3">Leaves</tissue>
    </source>
</reference>
<dbReference type="InParanoid" id="A0A251SXB0"/>
<keyword evidence="3" id="KW-0378">Hydrolase</keyword>